<comment type="caution">
    <text evidence="2">The sequence shown here is derived from an EMBL/GenBank/DDBJ whole genome shotgun (WGS) entry which is preliminary data.</text>
</comment>
<proteinExistence type="predicted"/>
<dbReference type="EMBL" id="JANJYJ010000008">
    <property type="protein sequence ID" value="KAK3195710.1"/>
    <property type="molecule type" value="Genomic_DNA"/>
</dbReference>
<feature type="signal peptide" evidence="1">
    <location>
        <begin position="1"/>
        <end position="25"/>
    </location>
</feature>
<gene>
    <name evidence="2" type="ORF">Dsin_027020</name>
</gene>
<protein>
    <submittedName>
        <fullName evidence="2">Uncharacterized protein</fullName>
    </submittedName>
</protein>
<accession>A0AAD9ZYQ5</accession>
<organism evidence="2 3">
    <name type="scientific">Dipteronia sinensis</name>
    <dbReference type="NCBI Taxonomy" id="43782"/>
    <lineage>
        <taxon>Eukaryota</taxon>
        <taxon>Viridiplantae</taxon>
        <taxon>Streptophyta</taxon>
        <taxon>Embryophyta</taxon>
        <taxon>Tracheophyta</taxon>
        <taxon>Spermatophyta</taxon>
        <taxon>Magnoliopsida</taxon>
        <taxon>eudicotyledons</taxon>
        <taxon>Gunneridae</taxon>
        <taxon>Pentapetalae</taxon>
        <taxon>rosids</taxon>
        <taxon>malvids</taxon>
        <taxon>Sapindales</taxon>
        <taxon>Sapindaceae</taxon>
        <taxon>Hippocastanoideae</taxon>
        <taxon>Acereae</taxon>
        <taxon>Dipteronia</taxon>
    </lineage>
</organism>
<feature type="chain" id="PRO_5041908313" evidence="1">
    <location>
        <begin position="26"/>
        <end position="238"/>
    </location>
</feature>
<evidence type="ECO:0000313" key="3">
    <source>
        <dbReference type="Proteomes" id="UP001281410"/>
    </source>
</evidence>
<dbReference type="Proteomes" id="UP001281410">
    <property type="component" value="Unassembled WGS sequence"/>
</dbReference>
<name>A0AAD9ZYQ5_9ROSI</name>
<keyword evidence="1" id="KW-0732">Signal</keyword>
<keyword evidence="3" id="KW-1185">Reference proteome</keyword>
<evidence type="ECO:0000313" key="2">
    <source>
        <dbReference type="EMBL" id="KAK3195710.1"/>
    </source>
</evidence>
<dbReference type="AlphaFoldDB" id="A0AAD9ZYQ5"/>
<reference evidence="2" key="1">
    <citation type="journal article" date="2023" name="Plant J.">
        <title>Genome sequences and population genomics provide insights into the demographic history, inbreeding, and mutation load of two 'living fossil' tree species of Dipteronia.</title>
        <authorList>
            <person name="Feng Y."/>
            <person name="Comes H.P."/>
            <person name="Chen J."/>
            <person name="Zhu S."/>
            <person name="Lu R."/>
            <person name="Zhang X."/>
            <person name="Li P."/>
            <person name="Qiu J."/>
            <person name="Olsen K.M."/>
            <person name="Qiu Y."/>
        </authorList>
    </citation>
    <scope>NUCLEOTIDE SEQUENCE</scope>
    <source>
        <strain evidence="2">NBL</strain>
    </source>
</reference>
<evidence type="ECO:0000256" key="1">
    <source>
        <dbReference type="SAM" id="SignalP"/>
    </source>
</evidence>
<sequence>MKASCSNSISFLWKSFIWGWGLLDAGSRWRIGDGSSVNFYHDLWLPRPSTFKVLSPPVLPLSTKVASLNSPSEGWNDSLVHDSFLPDDAVMILSIPWSNFQHGDSLTWQFDKMGLYSVKSGYHFRYASVSNPSSSGLNNSESWWKCLWRIKVPLKGCPLLKKIHSGLSFMKGVRVGDRSSFTDFMILCRSYLCAKEFELLCVFMWRVWFCRNGCVHNSVSLLDGDIVQWVTNFVEEFR</sequence>